<keyword evidence="11" id="KW-1185">Reference proteome</keyword>
<feature type="region of interest" description="Disordered" evidence="8">
    <location>
        <begin position="94"/>
        <end position="127"/>
    </location>
</feature>
<keyword evidence="3" id="KW-0507">mRNA processing</keyword>
<dbReference type="GO" id="GO:0008380">
    <property type="term" value="P:RNA splicing"/>
    <property type="evidence" value="ECO:0007669"/>
    <property type="project" value="UniProtKB-KW"/>
</dbReference>
<dbReference type="InterPro" id="IPR019339">
    <property type="entry name" value="CIR_N_dom"/>
</dbReference>
<evidence type="ECO:0000256" key="6">
    <source>
        <dbReference type="ARBA" id="ARBA00023187"/>
    </source>
</evidence>
<evidence type="ECO:0000256" key="7">
    <source>
        <dbReference type="ARBA" id="ARBA00023242"/>
    </source>
</evidence>
<evidence type="ECO:0000256" key="4">
    <source>
        <dbReference type="ARBA" id="ARBA00022728"/>
    </source>
</evidence>
<evidence type="ECO:0000313" key="10">
    <source>
        <dbReference type="EMBL" id="KAJ0225801.1"/>
    </source>
</evidence>
<feature type="compositionally biased region" description="Basic and acidic residues" evidence="8">
    <location>
        <begin position="27"/>
        <end position="38"/>
    </location>
</feature>
<dbReference type="PANTHER" id="PTHR16196">
    <property type="entry name" value="CELL CYCLE CONTROL PROTEIN CWF25"/>
    <property type="match status" value="1"/>
</dbReference>
<dbReference type="AlphaFoldDB" id="A0A9R1XU12"/>
<keyword evidence="6" id="KW-0508">mRNA splicing</keyword>
<keyword evidence="7" id="KW-0539">Nucleus</keyword>
<feature type="domain" description="CBF1-interacting co-repressor CIR N-terminal" evidence="9">
    <location>
        <begin position="11"/>
        <end position="35"/>
    </location>
</feature>
<evidence type="ECO:0000256" key="1">
    <source>
        <dbReference type="ARBA" id="ARBA00004123"/>
    </source>
</evidence>
<comment type="subcellular location">
    <subcellularLocation>
        <location evidence="1">Nucleus</location>
    </subcellularLocation>
</comment>
<dbReference type="InterPro" id="IPR051376">
    <property type="entry name" value="CWC25_splicing_factor"/>
</dbReference>
<dbReference type="Pfam" id="PF10197">
    <property type="entry name" value="Cir_N"/>
    <property type="match status" value="1"/>
</dbReference>
<gene>
    <name evidence="10" type="ORF">LSAT_V11C100025010</name>
</gene>
<proteinExistence type="inferred from homology"/>
<evidence type="ECO:0000259" key="9">
    <source>
        <dbReference type="Pfam" id="PF10197"/>
    </source>
</evidence>
<evidence type="ECO:0000256" key="5">
    <source>
        <dbReference type="ARBA" id="ARBA00023054"/>
    </source>
</evidence>
<dbReference type="PANTHER" id="PTHR16196:SF0">
    <property type="entry name" value="PRE-MRNA-SPLICING FACTOR CWC25 HOMOLOG"/>
    <property type="match status" value="1"/>
</dbReference>
<organism evidence="10 11">
    <name type="scientific">Lactuca sativa</name>
    <name type="common">Garden lettuce</name>
    <dbReference type="NCBI Taxonomy" id="4236"/>
    <lineage>
        <taxon>Eukaryota</taxon>
        <taxon>Viridiplantae</taxon>
        <taxon>Streptophyta</taxon>
        <taxon>Embryophyta</taxon>
        <taxon>Tracheophyta</taxon>
        <taxon>Spermatophyta</taxon>
        <taxon>Magnoliopsida</taxon>
        <taxon>eudicotyledons</taxon>
        <taxon>Gunneridae</taxon>
        <taxon>Pentapetalae</taxon>
        <taxon>asterids</taxon>
        <taxon>campanulids</taxon>
        <taxon>Asterales</taxon>
        <taxon>Asteraceae</taxon>
        <taxon>Cichorioideae</taxon>
        <taxon>Cichorieae</taxon>
        <taxon>Lactucinae</taxon>
        <taxon>Lactuca</taxon>
    </lineage>
</organism>
<dbReference type="GO" id="GO:0005681">
    <property type="term" value="C:spliceosomal complex"/>
    <property type="evidence" value="ECO:0007669"/>
    <property type="project" value="UniProtKB-KW"/>
</dbReference>
<protein>
    <recommendedName>
        <fullName evidence="9">CBF1-interacting co-repressor CIR N-terminal domain-containing protein</fullName>
    </recommendedName>
</protein>
<comment type="caution">
    <text evidence="10">The sequence shown here is derived from an EMBL/GenBank/DDBJ whole genome shotgun (WGS) entry which is preliminary data.</text>
</comment>
<keyword evidence="4" id="KW-0747">Spliceosome</keyword>
<sequence>MALKFLNKKGWHTGSLRSIENVWKAEQKHNVEQKEARGTPKANPPGKGESRFSSTSGTCRLSSIRSSFSFSNFIFADLGLGKQERFEFLYDSGLSSKKDGSDTGFKALESFPPKAEPEPSTSANKVP</sequence>
<evidence type="ECO:0000313" key="11">
    <source>
        <dbReference type="Proteomes" id="UP000235145"/>
    </source>
</evidence>
<reference evidence="10 11" key="1">
    <citation type="journal article" date="2017" name="Nat. Commun.">
        <title>Genome assembly with in vitro proximity ligation data and whole-genome triplication in lettuce.</title>
        <authorList>
            <person name="Reyes-Chin-Wo S."/>
            <person name="Wang Z."/>
            <person name="Yang X."/>
            <person name="Kozik A."/>
            <person name="Arikit S."/>
            <person name="Song C."/>
            <person name="Xia L."/>
            <person name="Froenicke L."/>
            <person name="Lavelle D.O."/>
            <person name="Truco M.J."/>
            <person name="Xia R."/>
            <person name="Zhu S."/>
            <person name="Xu C."/>
            <person name="Xu H."/>
            <person name="Xu X."/>
            <person name="Cox K."/>
            <person name="Korf I."/>
            <person name="Meyers B.C."/>
            <person name="Michelmore R.W."/>
        </authorList>
    </citation>
    <scope>NUCLEOTIDE SEQUENCE [LARGE SCALE GENOMIC DNA]</scope>
    <source>
        <strain evidence="11">cv. Salinas</strain>
        <tissue evidence="10">Seedlings</tissue>
    </source>
</reference>
<accession>A0A9R1XU12</accession>
<feature type="region of interest" description="Disordered" evidence="8">
    <location>
        <begin position="27"/>
        <end position="57"/>
    </location>
</feature>
<comment type="similarity">
    <text evidence="2">Belongs to the CWC25 family.</text>
</comment>
<evidence type="ECO:0000256" key="3">
    <source>
        <dbReference type="ARBA" id="ARBA00022664"/>
    </source>
</evidence>
<keyword evidence="5" id="KW-0175">Coiled coil</keyword>
<name>A0A9R1XU12_LACSA</name>
<dbReference type="EMBL" id="NBSK02000001">
    <property type="protein sequence ID" value="KAJ0225801.1"/>
    <property type="molecule type" value="Genomic_DNA"/>
</dbReference>
<dbReference type="Proteomes" id="UP000235145">
    <property type="component" value="Unassembled WGS sequence"/>
</dbReference>
<evidence type="ECO:0000256" key="2">
    <source>
        <dbReference type="ARBA" id="ARBA00006695"/>
    </source>
</evidence>
<evidence type="ECO:0000256" key="8">
    <source>
        <dbReference type="SAM" id="MobiDB-lite"/>
    </source>
</evidence>
<dbReference type="GO" id="GO:0006397">
    <property type="term" value="P:mRNA processing"/>
    <property type="evidence" value="ECO:0007669"/>
    <property type="project" value="UniProtKB-KW"/>
</dbReference>